<dbReference type="InterPro" id="IPR018647">
    <property type="entry name" value="SLFN_3-like_DNA/RNA_helicase"/>
</dbReference>
<protein>
    <recommendedName>
        <fullName evidence="1">Schlafen group 3-like DNA/RNA helicase domain-containing protein</fullName>
    </recommendedName>
</protein>
<accession>A0A840AHK7</accession>
<dbReference type="RefSeq" id="WP_184386299.1">
    <property type="nucleotide sequence ID" value="NZ_JACIDJ010000008.1"/>
</dbReference>
<proteinExistence type="predicted"/>
<evidence type="ECO:0000259" key="1">
    <source>
        <dbReference type="Pfam" id="PF09848"/>
    </source>
</evidence>
<reference evidence="2 3" key="1">
    <citation type="submission" date="2020-08" db="EMBL/GenBank/DDBJ databases">
        <title>Genomic Encyclopedia of Type Strains, Phase IV (KMG-IV): sequencing the most valuable type-strain genomes for metagenomic binning, comparative biology and taxonomic classification.</title>
        <authorList>
            <person name="Goeker M."/>
        </authorList>
    </citation>
    <scope>NUCLEOTIDE SEQUENCE [LARGE SCALE GENOMIC DNA]</scope>
    <source>
        <strain evidence="2 3">DSM 19979</strain>
    </source>
</reference>
<dbReference type="EMBL" id="JACIDJ010000008">
    <property type="protein sequence ID" value="MBB3900063.1"/>
    <property type="molecule type" value="Genomic_DNA"/>
</dbReference>
<evidence type="ECO:0000313" key="3">
    <source>
        <dbReference type="Proteomes" id="UP000553193"/>
    </source>
</evidence>
<evidence type="ECO:0000313" key="2">
    <source>
        <dbReference type="EMBL" id="MBB3900063.1"/>
    </source>
</evidence>
<feature type="domain" description="Schlafen group 3-like DNA/RNA helicase" evidence="1">
    <location>
        <begin position="241"/>
        <end position="619"/>
    </location>
</feature>
<sequence>MRAWFTCTGAEFLARDLDDIEGRLAKAQQDRGFPGTAEQGGAWTQQLRCLHEALQETGGAGFTLALEYELLRLEKRVDAVILTDRAILVLEFKSAPPSLAAQKEAEDYALDLRDFHAGSRRHAIVPVLVSHGITGFDPPVQPWLLPTTPTQPVVTGANGLGALLRWVQASLPEPAEPLHGAAWVVSPYRPVPTIIEAATMLYARTGVREIATARADAASLNRTSGAILRHVEAARRDGTRVAIFVTGIPGAGKTLCGLNAVFGTAGAGRAAFLTGNVPLVAVLREALARDAIARGTERGEAHRRTRAALQNVHRFLEDGALDPYLAPPEHLIVFDEAQRAWDAEKSRRGTQNKPSKLTMSEAAHALDIMSRPPGWAALVALIGQGQEINTGEAGLAEWGSVLEARGDWRAVAAPLVLGAEEAAQCLAEGPRAWLALDPDLHLDASMRSVREPAAAEWVDAVLRGDAAWARGIANSCALPFFLTRDLDAMREALRGFARGQRRAGLVRAAGARRLRAEGLAAEVTADEVPNWFLNTWPDPRASGALEAAATEYACQGLELDVVGLAWGGDFIRAGSAWRPRRFSGDAWENVGKEDSRAFIRNKYRVLLTRARYETVLWVPRGCARGDEWRDPTRPAAEMDAIADFLRDCGARDLVPAPAATPAELLL</sequence>
<dbReference type="Pfam" id="PF09848">
    <property type="entry name" value="SLFN-g3_helicase"/>
    <property type="match status" value="1"/>
</dbReference>
<dbReference type="Proteomes" id="UP000553193">
    <property type="component" value="Unassembled WGS sequence"/>
</dbReference>
<name>A0A840AHK7_9PROT</name>
<organism evidence="2 3">
    <name type="scientific">Roseococcus suduntuyensis</name>
    <dbReference type="NCBI Taxonomy" id="455361"/>
    <lineage>
        <taxon>Bacteria</taxon>
        <taxon>Pseudomonadati</taxon>
        <taxon>Pseudomonadota</taxon>
        <taxon>Alphaproteobacteria</taxon>
        <taxon>Acetobacterales</taxon>
        <taxon>Roseomonadaceae</taxon>
        <taxon>Roseococcus</taxon>
    </lineage>
</organism>
<comment type="caution">
    <text evidence="2">The sequence shown here is derived from an EMBL/GenBank/DDBJ whole genome shotgun (WGS) entry which is preliminary data.</text>
</comment>
<gene>
    <name evidence="2" type="ORF">GGQ83_003533</name>
</gene>
<keyword evidence="3" id="KW-1185">Reference proteome</keyword>
<dbReference type="AlphaFoldDB" id="A0A840AHK7"/>